<dbReference type="Proteomes" id="UP000053039">
    <property type="component" value="Unassembled WGS sequence"/>
</dbReference>
<evidence type="ECO:0000313" key="4">
    <source>
        <dbReference type="EMBL" id="KUM89248.1"/>
    </source>
</evidence>
<name>A0A101N9V1_9ACTN</name>
<dbReference type="Pfam" id="PF21725">
    <property type="entry name" value="T7SS_signal"/>
    <property type="match status" value="1"/>
</dbReference>
<dbReference type="Pfam" id="PF15529">
    <property type="entry name" value="Ntox24"/>
    <property type="match status" value="1"/>
</dbReference>
<organism evidence="4 5">
    <name type="scientific">Streptomyces pseudovenezuelae</name>
    <dbReference type="NCBI Taxonomy" id="67350"/>
    <lineage>
        <taxon>Bacteria</taxon>
        <taxon>Bacillati</taxon>
        <taxon>Actinomycetota</taxon>
        <taxon>Actinomycetes</taxon>
        <taxon>Kitasatosporales</taxon>
        <taxon>Streptomycetaceae</taxon>
        <taxon>Streptomyces</taxon>
        <taxon>Streptomyces aurantiacus group</taxon>
    </lineage>
</organism>
<feature type="region of interest" description="Disordered" evidence="1">
    <location>
        <begin position="287"/>
        <end position="357"/>
    </location>
</feature>
<evidence type="ECO:0000256" key="1">
    <source>
        <dbReference type="SAM" id="MobiDB-lite"/>
    </source>
</evidence>
<protein>
    <submittedName>
        <fullName evidence="4">Uncharacterized protein</fullName>
    </submittedName>
</protein>
<dbReference type="AlphaFoldDB" id="A0A101N9V1"/>
<gene>
    <name evidence="4" type="ORF">AQI94_12075</name>
</gene>
<reference evidence="4 5" key="1">
    <citation type="submission" date="2015-10" db="EMBL/GenBank/DDBJ databases">
        <title>Draft genome sequence of Streptomyces pseudovenezuelae DSM 40212, type strain for the species Streptomyces pseudovenezuelae.</title>
        <authorList>
            <person name="Ruckert C."/>
            <person name="Winkler A."/>
            <person name="Kalinowski J."/>
            <person name="Kampfer P."/>
            <person name="Glaeser S."/>
        </authorList>
    </citation>
    <scope>NUCLEOTIDE SEQUENCE [LARGE SCALE GENOMIC DNA]</scope>
    <source>
        <strain evidence="4 5">DSM 40212</strain>
    </source>
</reference>
<dbReference type="OrthoDB" id="5194739at2"/>
<feature type="domain" description="Bacterial toxin 24" evidence="2">
    <location>
        <begin position="334"/>
        <end position="418"/>
    </location>
</feature>
<evidence type="ECO:0000259" key="2">
    <source>
        <dbReference type="Pfam" id="PF15529"/>
    </source>
</evidence>
<dbReference type="InterPro" id="IPR049082">
    <property type="entry name" value="T7SS_signal"/>
</dbReference>
<dbReference type="EMBL" id="LMWM01000009">
    <property type="protein sequence ID" value="KUM89248.1"/>
    <property type="molecule type" value="Genomic_DNA"/>
</dbReference>
<accession>A0A101N9V1</accession>
<sequence length="418" mass="43020">MAQLGETSDPRELVPGSPDSLITTAQSLLAYGDVLVEAGEGLAKIDTEDGWRGTAGDAFRDRFHGQPARWTEAGNEFHTAANALYDYAHTLRAAQQRAAEAITRYARGEAATTNAKNAHDRQVTEARGKGDTTEIPFNDPGEADRAAARADLDTARGNVDTAGHTAAALVRKATESAPERPGFWSKVGDFLGDVGDGLVDGGKTVVNDLASFGNAMIQHPGDSAAMLGGMLLAGVSAGGEGLGVALDATGVGAIAGVPLNVVSAAGITAGVGLAGAGAVDLAQHATSDSQVEPLRMNSEGSGTGGSSQQPASDLIKNGQKYEGTGSGSGRGGLKLPKENGPKNGTMYKTDPQTGKVTSYSTYDSEGRALKRVDLEGASHNGVETPHVVEMVHNTNPKTGQVFVGESKDVRTAFPWEIP</sequence>
<comment type="caution">
    <text evidence="4">The sequence shown here is derived from an EMBL/GenBank/DDBJ whole genome shotgun (WGS) entry which is preliminary data.</text>
</comment>
<dbReference type="InterPro" id="IPR029114">
    <property type="entry name" value="Ntox24"/>
</dbReference>
<proteinExistence type="predicted"/>
<feature type="domain" description="Putative T7SS secretion signal" evidence="3">
    <location>
        <begin position="3"/>
        <end position="181"/>
    </location>
</feature>
<dbReference type="RefSeq" id="WP_031057067.1">
    <property type="nucleotide sequence ID" value="NZ_JBEYZI010000102.1"/>
</dbReference>
<feature type="region of interest" description="Disordered" evidence="1">
    <location>
        <begin position="112"/>
        <end position="141"/>
    </location>
</feature>
<evidence type="ECO:0000313" key="5">
    <source>
        <dbReference type="Proteomes" id="UP000053039"/>
    </source>
</evidence>
<feature type="compositionally biased region" description="Basic and acidic residues" evidence="1">
    <location>
        <begin position="117"/>
        <end position="132"/>
    </location>
</feature>
<evidence type="ECO:0000259" key="3">
    <source>
        <dbReference type="Pfam" id="PF21725"/>
    </source>
</evidence>